<reference evidence="1" key="1">
    <citation type="submission" date="2014-11" db="EMBL/GenBank/DDBJ databases">
        <authorList>
            <person name="Amaro Gonzalez C."/>
        </authorList>
    </citation>
    <scope>NUCLEOTIDE SEQUENCE</scope>
</reference>
<reference evidence="1" key="2">
    <citation type="journal article" date="2015" name="Fish Shellfish Immunol.">
        <title>Early steps in the European eel (Anguilla anguilla)-Vibrio vulnificus interaction in the gills: Role of the RtxA13 toxin.</title>
        <authorList>
            <person name="Callol A."/>
            <person name="Pajuelo D."/>
            <person name="Ebbesson L."/>
            <person name="Teles M."/>
            <person name="MacKenzie S."/>
            <person name="Amaro C."/>
        </authorList>
    </citation>
    <scope>NUCLEOTIDE SEQUENCE</scope>
</reference>
<organism evidence="1">
    <name type="scientific">Anguilla anguilla</name>
    <name type="common">European freshwater eel</name>
    <name type="synonym">Muraena anguilla</name>
    <dbReference type="NCBI Taxonomy" id="7936"/>
    <lineage>
        <taxon>Eukaryota</taxon>
        <taxon>Metazoa</taxon>
        <taxon>Chordata</taxon>
        <taxon>Craniata</taxon>
        <taxon>Vertebrata</taxon>
        <taxon>Euteleostomi</taxon>
        <taxon>Actinopterygii</taxon>
        <taxon>Neopterygii</taxon>
        <taxon>Teleostei</taxon>
        <taxon>Anguilliformes</taxon>
        <taxon>Anguillidae</taxon>
        <taxon>Anguilla</taxon>
    </lineage>
</organism>
<dbReference type="EMBL" id="GBXM01079563">
    <property type="protein sequence ID" value="JAH29014.1"/>
    <property type="molecule type" value="Transcribed_RNA"/>
</dbReference>
<protein>
    <submittedName>
        <fullName evidence="1">Uncharacterized protein</fullName>
    </submittedName>
</protein>
<evidence type="ECO:0000313" key="1">
    <source>
        <dbReference type="EMBL" id="JAH29014.1"/>
    </source>
</evidence>
<name>A0A0E9RIT3_ANGAN</name>
<sequence length="18" mass="2135">MFQPISKYGQLTHNLWTA</sequence>
<dbReference type="AlphaFoldDB" id="A0A0E9RIT3"/>
<proteinExistence type="predicted"/>
<accession>A0A0E9RIT3</accession>